<protein>
    <submittedName>
        <fullName evidence="1">Uncharacterized protein</fullName>
    </submittedName>
</protein>
<dbReference type="RefSeq" id="XP_027619224.1">
    <property type="nucleotide sequence ID" value="XM_027763423.1"/>
</dbReference>
<sequence>MMPFNEEPERQREDEVMLARAFNLVVAVVAQGVIDVEKSLANPLGILERMRRS</sequence>
<dbReference type="AlphaFoldDB" id="A0A401H1K4"/>
<proteinExistence type="predicted"/>
<accession>A0A401H1K4</accession>
<comment type="caution">
    <text evidence="1">The sequence shown here is derived from an EMBL/GenBank/DDBJ whole genome shotgun (WGS) entry which is preliminary data.</text>
</comment>
<keyword evidence="2" id="KW-1185">Reference proteome</keyword>
<gene>
    <name evidence="1" type="ORF">SCP_1301260</name>
</gene>
<dbReference type="EMBL" id="BFAD01000013">
    <property type="protein sequence ID" value="GBE88311.1"/>
    <property type="molecule type" value="Genomic_DNA"/>
</dbReference>
<name>A0A401H1K4_9APHY</name>
<organism evidence="1 2">
    <name type="scientific">Sparassis crispa</name>
    <dbReference type="NCBI Taxonomy" id="139825"/>
    <lineage>
        <taxon>Eukaryota</taxon>
        <taxon>Fungi</taxon>
        <taxon>Dikarya</taxon>
        <taxon>Basidiomycota</taxon>
        <taxon>Agaricomycotina</taxon>
        <taxon>Agaricomycetes</taxon>
        <taxon>Polyporales</taxon>
        <taxon>Sparassidaceae</taxon>
        <taxon>Sparassis</taxon>
    </lineage>
</organism>
<evidence type="ECO:0000313" key="1">
    <source>
        <dbReference type="EMBL" id="GBE88311.1"/>
    </source>
</evidence>
<reference evidence="1 2" key="1">
    <citation type="journal article" date="2018" name="Sci. Rep.">
        <title>Genome sequence of the cauliflower mushroom Sparassis crispa (Hanabiratake) and its association with beneficial usage.</title>
        <authorList>
            <person name="Kiyama R."/>
            <person name="Furutani Y."/>
            <person name="Kawaguchi K."/>
            <person name="Nakanishi T."/>
        </authorList>
    </citation>
    <scope>NUCLEOTIDE SEQUENCE [LARGE SCALE GENOMIC DNA]</scope>
</reference>
<dbReference type="Proteomes" id="UP000287166">
    <property type="component" value="Unassembled WGS sequence"/>
</dbReference>
<dbReference type="InParanoid" id="A0A401H1K4"/>
<dbReference type="GeneID" id="38785228"/>
<evidence type="ECO:0000313" key="2">
    <source>
        <dbReference type="Proteomes" id="UP000287166"/>
    </source>
</evidence>